<dbReference type="GO" id="GO:0010038">
    <property type="term" value="P:response to metal ion"/>
    <property type="evidence" value="ECO:0007669"/>
    <property type="project" value="InterPro"/>
</dbReference>
<proteinExistence type="inferred from homology"/>
<comment type="similarity">
    <text evidence="1">Belongs to the CutA family.</text>
</comment>
<dbReference type="InterPro" id="IPR004323">
    <property type="entry name" value="Ion_tolerance_CutA"/>
</dbReference>
<reference evidence="3" key="1">
    <citation type="submission" date="2017-06" db="EMBL/GenBank/DDBJ databases">
        <authorList>
            <person name="Varghese N."/>
            <person name="Submissions S."/>
        </authorList>
    </citation>
    <scope>NUCLEOTIDE SEQUENCE [LARGE SCALE GENOMIC DNA]</scope>
    <source>
        <strain evidence="3">DSM 137</strain>
    </source>
</reference>
<dbReference type="EMBL" id="FYDG01000005">
    <property type="protein sequence ID" value="SNB73813.1"/>
    <property type="molecule type" value="Genomic_DNA"/>
</dbReference>
<evidence type="ECO:0000313" key="2">
    <source>
        <dbReference type="EMBL" id="SNB73813.1"/>
    </source>
</evidence>
<evidence type="ECO:0000313" key="3">
    <source>
        <dbReference type="Proteomes" id="UP000198418"/>
    </source>
</evidence>
<dbReference type="RefSeq" id="WP_244593161.1">
    <property type="nucleotide sequence ID" value="NZ_FYDG01000005.1"/>
</dbReference>
<keyword evidence="3" id="KW-1185">Reference proteome</keyword>
<dbReference type="Gene3D" id="3.30.70.120">
    <property type="match status" value="1"/>
</dbReference>
<dbReference type="Pfam" id="PF03091">
    <property type="entry name" value="CutA1"/>
    <property type="match status" value="1"/>
</dbReference>
<protein>
    <submittedName>
        <fullName evidence="2">Divalent cation tolerance protein</fullName>
    </submittedName>
</protein>
<name>A0A212RN26_RHOAC</name>
<organism evidence="2 3">
    <name type="scientific">Rhodoblastus acidophilus</name>
    <name type="common">Rhodopseudomonas acidophila</name>
    <dbReference type="NCBI Taxonomy" id="1074"/>
    <lineage>
        <taxon>Bacteria</taxon>
        <taxon>Pseudomonadati</taxon>
        <taxon>Pseudomonadota</taxon>
        <taxon>Alphaproteobacteria</taxon>
        <taxon>Hyphomicrobiales</taxon>
        <taxon>Rhodoblastaceae</taxon>
        <taxon>Rhodoblastus</taxon>
    </lineage>
</organism>
<dbReference type="SUPFAM" id="SSF54913">
    <property type="entry name" value="GlnB-like"/>
    <property type="match status" value="1"/>
</dbReference>
<accession>A0A212RN26</accession>
<evidence type="ECO:0000256" key="1">
    <source>
        <dbReference type="ARBA" id="ARBA00010169"/>
    </source>
</evidence>
<dbReference type="PANTHER" id="PTHR23419:SF8">
    <property type="entry name" value="FI09726P"/>
    <property type="match status" value="1"/>
</dbReference>
<dbReference type="InterPro" id="IPR011322">
    <property type="entry name" value="N-reg_PII-like_a/b"/>
</dbReference>
<dbReference type="Proteomes" id="UP000198418">
    <property type="component" value="Unassembled WGS sequence"/>
</dbReference>
<sequence>MDLSAFCVAQTTIDDEIRANELAAALVTGKLAACVQISEVASHYVWKGAAAREKEFLLAAKIRRADFDAVAAAIRALHSYELPEIIATPIVAGDPAYLDWLRRETERG</sequence>
<gene>
    <name evidence="2" type="ORF">SAMN06265338_105223</name>
</gene>
<dbReference type="PANTHER" id="PTHR23419">
    <property type="entry name" value="DIVALENT CATION TOLERANCE CUTA-RELATED"/>
    <property type="match status" value="1"/>
</dbReference>
<dbReference type="GO" id="GO:0005507">
    <property type="term" value="F:copper ion binding"/>
    <property type="evidence" value="ECO:0007669"/>
    <property type="project" value="TreeGrafter"/>
</dbReference>
<dbReference type="InterPro" id="IPR015867">
    <property type="entry name" value="N-reg_PII/ATP_PRibTrfase_C"/>
</dbReference>
<dbReference type="AlphaFoldDB" id="A0A212RN26"/>